<dbReference type="FunFam" id="1.25.40.20:FF:000004">
    <property type="entry name" value="Phosphatase 1 regulatory subunit 12A"/>
    <property type="match status" value="1"/>
</dbReference>
<gene>
    <name evidence="16" type="ORF">FWK35_00007200</name>
</gene>
<dbReference type="Proteomes" id="UP000478052">
    <property type="component" value="Unassembled WGS sequence"/>
</dbReference>
<dbReference type="Gene3D" id="1.25.40.20">
    <property type="entry name" value="Ankyrin repeat-containing domain"/>
    <property type="match status" value="2"/>
</dbReference>
<reference evidence="16 17" key="1">
    <citation type="submission" date="2019-08" db="EMBL/GenBank/DDBJ databases">
        <title>Whole genome of Aphis craccivora.</title>
        <authorList>
            <person name="Voronova N.V."/>
            <person name="Shulinski R.S."/>
            <person name="Bandarenka Y.V."/>
            <person name="Zhorov D.G."/>
            <person name="Warner D."/>
        </authorList>
    </citation>
    <scope>NUCLEOTIDE SEQUENCE [LARGE SCALE GENOMIC DNA]</scope>
    <source>
        <strain evidence="16">180601</strain>
        <tissue evidence="16">Whole Body</tissue>
    </source>
</reference>
<comment type="function">
    <text evidence="9">Regulates myosin phosphatase activity. Augments Ca(2+) sensitivity of the contractile apparatus.</text>
</comment>
<dbReference type="PANTHER" id="PTHR24179:SF21">
    <property type="entry name" value="MYOSIN BINDING SUBUNIT, ISOFORM O"/>
    <property type="match status" value="1"/>
</dbReference>
<sequence length="1068" mass="118589">MSALFKRAEQLKRWEESDTNRESPNRRNIKTVSFPIDCAFLASVSSGDKNEVNSLLYLAADINAANADGLTALHQACIDDNLDMVEFLVEHGADVNRGDKEGWTPLHATTSCGFVSIAKYLLEHGADVSAINCDQELAIDIAESDDMRKLLEQHLRDIGIDCDEARNKEERLMLRDAREWISTGKFKDSPHATTGAMAIHVSAAKGYIKVLELLIQAGADVDCQDYDGWTPLHAAAYWGQKEACEILVEHFCNMKKKNFVGQTAFDVSDEEMKDLLDELKKKQASQNKDASDKNYLISNKLSNSQNQKRRSSISRLSGNDKSTLKKDKETVLDRNRVIKEEEDDIKIKDDSTVHQKVEIQLTPIEQQTSENSIGTTTKEFKQPTVPSSDNNELKPPEVVLRRTQSFESDEKFYRRYCELRAKIKGNLWGVIHPSPSTACASPPMRTASLKEKPLSRRNKSNFRDDQTNLTTAQINLNSTEAAHPPSSNIRRSFVPPVRDDESETQRKAHAKRVRETRRSTQGVTLEELKSAEQIVKQKNQDTGKSKLNNFHQVETNNNSTNNIGTPQAKKEEHVTVTATITPLPRNIPSDMPDSCLERRPSWRLRVENGSKFLLEDARSNEAVPKPSTKSHIPSSPDANADTTVTLPLRRPSPKEIDDKDQDKENEIRNHQATQAVIQRRKRPKRRSTGVVHVDLDEIDPDRQDTSSCGGTDDSIGEITVTIYTTASAPRDTSFICSAPVFATDAVISDFSSIRRTLSAGEQVPRSRVSSHRSAMSSYTNNIRKSRPSSSSSSSSSYARPRSVYSSPSRNSAMYSSLGLSAPYLGTSSYSSTIPSYSTSTYGGTASGYGGLTITPSSSSPSFSSYSSRTASPSSSLHSHASPSSRNSHVSKSSRLPHASLKRNYYQSPLSRFDSSNSLASSKSYGSEGYASGGDTKSSPTSRLCSISSSQDSKPSSAANSPGPCSENGEIDYKALYEEVVVDNERLRRQLQKTEEDLLEAKITIEKQSTNAGKSTTLSETEKRERRAMERKLSEMEEELKQMEQLRQENQRLKDENGALIRVISKLSK</sequence>
<feature type="compositionally biased region" description="Polar residues" evidence="14">
    <location>
        <begin position="1009"/>
        <end position="1018"/>
    </location>
</feature>
<evidence type="ECO:0000256" key="6">
    <source>
        <dbReference type="ARBA" id="ARBA00023043"/>
    </source>
</evidence>
<feature type="region of interest" description="Disordered" evidence="14">
    <location>
        <begin position="857"/>
        <end position="898"/>
    </location>
</feature>
<dbReference type="GO" id="GO:0019901">
    <property type="term" value="F:protein kinase binding"/>
    <property type="evidence" value="ECO:0007669"/>
    <property type="project" value="InterPro"/>
</dbReference>
<feature type="compositionally biased region" description="Polar residues" evidence="14">
    <location>
        <begin position="913"/>
        <end position="924"/>
    </location>
</feature>
<comment type="caution">
    <text evidence="16">The sequence shown here is derived from an EMBL/GenBank/DDBJ whole genome shotgun (WGS) entry which is preliminary data.</text>
</comment>
<feature type="domain" description="cGMP-dependent protein kinase interacting" evidence="15">
    <location>
        <begin position="971"/>
        <end position="1068"/>
    </location>
</feature>
<evidence type="ECO:0000256" key="11">
    <source>
        <dbReference type="ARBA" id="ARBA00072757"/>
    </source>
</evidence>
<keyword evidence="2" id="KW-0217">Developmental protein</keyword>
<dbReference type="OrthoDB" id="19014at2759"/>
<evidence type="ECO:0000256" key="1">
    <source>
        <dbReference type="ARBA" id="ARBA00004245"/>
    </source>
</evidence>
<dbReference type="InterPro" id="IPR002110">
    <property type="entry name" value="Ankyrin_rpt"/>
</dbReference>
<feature type="region of interest" description="Disordered" evidence="14">
    <location>
        <begin position="479"/>
        <end position="522"/>
    </location>
</feature>
<feature type="compositionally biased region" description="Polar residues" evidence="14">
    <location>
        <begin position="934"/>
        <end position="944"/>
    </location>
</feature>
<dbReference type="EMBL" id="VUJU01002357">
    <property type="protein sequence ID" value="KAF0761559.1"/>
    <property type="molecule type" value="Genomic_DNA"/>
</dbReference>
<dbReference type="CDD" id="cd21930">
    <property type="entry name" value="IPD_PPP1R12"/>
    <property type="match status" value="1"/>
</dbReference>
<evidence type="ECO:0000256" key="7">
    <source>
        <dbReference type="ARBA" id="ARBA00023212"/>
    </source>
</evidence>
<dbReference type="InterPro" id="IPR031775">
    <property type="entry name" value="PRKG1_interact"/>
</dbReference>
<protein>
    <recommendedName>
        <fullName evidence="11">Protein phosphatase 1 regulatory subunit 12B</fullName>
    </recommendedName>
    <alternativeName>
        <fullName evidence="12">Myosin phosphatase-targeting subunit 2</fullName>
    </alternativeName>
</protein>
<evidence type="ECO:0000313" key="16">
    <source>
        <dbReference type="EMBL" id="KAF0761559.1"/>
    </source>
</evidence>
<evidence type="ECO:0000313" key="17">
    <source>
        <dbReference type="Proteomes" id="UP000478052"/>
    </source>
</evidence>
<comment type="subcellular location">
    <subcellularLocation>
        <location evidence="1">Cytoplasm</location>
        <location evidence="1">Cytoskeleton</location>
    </subcellularLocation>
</comment>
<comment type="similarity">
    <text evidence="8">Belongs to the NRARP family.</text>
</comment>
<name>A0A6G0YUR9_APHCR</name>
<feature type="compositionally biased region" description="Basic and acidic residues" evidence="14">
    <location>
        <begin position="1019"/>
        <end position="1032"/>
    </location>
</feature>
<comment type="subunit">
    <text evidence="10">PP1 comprises a catalytic subunit, PPP1CA, PPP1CB or PPP1CC, and one or several targeting or regulatory subunits. PPP1R12B mediates binding to myosin. Isoform 3 and isoform 4 bind PPP1R12A, but not isoform 1 of PPP1R12B itself. Binds IL16.</text>
</comment>
<evidence type="ECO:0000256" key="12">
    <source>
        <dbReference type="ARBA" id="ARBA00083252"/>
    </source>
</evidence>
<dbReference type="SUPFAM" id="SSF48403">
    <property type="entry name" value="Ankyrin repeat"/>
    <property type="match status" value="1"/>
</dbReference>
<dbReference type="PROSITE" id="PS50297">
    <property type="entry name" value="ANK_REP_REGION"/>
    <property type="match status" value="4"/>
</dbReference>
<feature type="compositionally biased region" description="Low complexity" evidence="14">
    <location>
        <begin position="945"/>
        <end position="960"/>
    </location>
</feature>
<feature type="compositionally biased region" description="Low complexity" evidence="14">
    <location>
        <begin position="765"/>
        <end position="777"/>
    </location>
</feature>
<evidence type="ECO:0000259" key="15">
    <source>
        <dbReference type="Pfam" id="PF15898"/>
    </source>
</evidence>
<dbReference type="PANTHER" id="PTHR24179">
    <property type="entry name" value="PROTEIN PHOSPHATASE 1 REGULATORY SUBUNIT 12"/>
    <property type="match status" value="1"/>
</dbReference>
<feature type="compositionally biased region" description="Basic residues" evidence="14">
    <location>
        <begin position="678"/>
        <end position="687"/>
    </location>
</feature>
<feature type="compositionally biased region" description="Low complexity" evidence="14">
    <location>
        <begin position="857"/>
        <end position="893"/>
    </location>
</feature>
<dbReference type="GO" id="GO:0004857">
    <property type="term" value="F:enzyme inhibitor activity"/>
    <property type="evidence" value="ECO:0007669"/>
    <property type="project" value="TreeGrafter"/>
</dbReference>
<feature type="compositionally biased region" description="Polar residues" evidence="14">
    <location>
        <begin position="366"/>
        <end position="377"/>
    </location>
</feature>
<feature type="repeat" description="ANK" evidence="13">
    <location>
        <begin position="194"/>
        <end position="226"/>
    </location>
</feature>
<evidence type="ECO:0000256" key="14">
    <source>
        <dbReference type="SAM" id="MobiDB-lite"/>
    </source>
</evidence>
<keyword evidence="3" id="KW-0963">Cytoplasm</keyword>
<dbReference type="SMART" id="SM00248">
    <property type="entry name" value="ANK"/>
    <property type="match status" value="4"/>
</dbReference>
<dbReference type="Pfam" id="PF15898">
    <property type="entry name" value="PRKG1_interact"/>
    <property type="match status" value="1"/>
</dbReference>
<dbReference type="Gene3D" id="6.10.250.1820">
    <property type="match status" value="1"/>
</dbReference>
<evidence type="ECO:0000256" key="3">
    <source>
        <dbReference type="ARBA" id="ARBA00022490"/>
    </source>
</evidence>
<feature type="repeat" description="ANK" evidence="13">
    <location>
        <begin position="68"/>
        <end position="100"/>
    </location>
</feature>
<dbReference type="PROSITE" id="PS50088">
    <property type="entry name" value="ANK_REPEAT"/>
    <property type="match status" value="4"/>
</dbReference>
<feature type="region of interest" description="Disordered" evidence="14">
    <location>
        <begin position="615"/>
        <end position="714"/>
    </location>
</feature>
<dbReference type="GO" id="GO:0005737">
    <property type="term" value="C:cytoplasm"/>
    <property type="evidence" value="ECO:0007669"/>
    <property type="project" value="TreeGrafter"/>
</dbReference>
<evidence type="ECO:0000256" key="2">
    <source>
        <dbReference type="ARBA" id="ARBA00022473"/>
    </source>
</evidence>
<dbReference type="Pfam" id="PF13637">
    <property type="entry name" value="Ank_4"/>
    <property type="match status" value="1"/>
</dbReference>
<proteinExistence type="inferred from homology"/>
<keyword evidence="17" id="KW-1185">Reference proteome</keyword>
<feature type="region of interest" description="Disordered" evidence="14">
    <location>
        <begin position="756"/>
        <end position="810"/>
    </location>
</feature>
<evidence type="ECO:0000256" key="13">
    <source>
        <dbReference type="PROSITE-ProRule" id="PRU00023"/>
    </source>
</evidence>
<dbReference type="Pfam" id="PF12796">
    <property type="entry name" value="Ank_2"/>
    <property type="match status" value="1"/>
</dbReference>
<feature type="compositionally biased region" description="Basic and acidic residues" evidence="14">
    <location>
        <begin position="652"/>
        <end position="669"/>
    </location>
</feature>
<feature type="compositionally biased region" description="Polar residues" evidence="14">
    <location>
        <begin position="296"/>
        <end position="306"/>
    </location>
</feature>
<accession>A0A6G0YUR9</accession>
<feature type="region of interest" description="Disordered" evidence="14">
    <location>
        <begin position="913"/>
        <end position="968"/>
    </location>
</feature>
<keyword evidence="7" id="KW-0206">Cytoskeleton</keyword>
<evidence type="ECO:0000256" key="5">
    <source>
        <dbReference type="ARBA" id="ARBA00022737"/>
    </source>
</evidence>
<keyword evidence="4" id="KW-0597">Phosphoprotein</keyword>
<dbReference type="InterPro" id="IPR051226">
    <property type="entry name" value="PP1_Regulatory_Subunit"/>
</dbReference>
<feature type="region of interest" description="Disordered" evidence="14">
    <location>
        <begin position="1"/>
        <end position="26"/>
    </location>
</feature>
<dbReference type="GO" id="GO:0019208">
    <property type="term" value="F:phosphatase regulator activity"/>
    <property type="evidence" value="ECO:0007669"/>
    <property type="project" value="TreeGrafter"/>
</dbReference>
<dbReference type="FunFam" id="1.25.40.20:FF:000007">
    <property type="entry name" value="Phosphatase 1 regulatory subunit 12A"/>
    <property type="match status" value="1"/>
</dbReference>
<feature type="compositionally biased region" description="Polar residues" evidence="14">
    <location>
        <begin position="479"/>
        <end position="490"/>
    </location>
</feature>
<dbReference type="Gene3D" id="6.10.140.390">
    <property type="match status" value="1"/>
</dbReference>
<evidence type="ECO:0000256" key="8">
    <source>
        <dbReference type="ARBA" id="ARBA00038386"/>
    </source>
</evidence>
<feature type="compositionally biased region" description="Low complexity" evidence="14">
    <location>
        <begin position="787"/>
        <end position="810"/>
    </location>
</feature>
<evidence type="ECO:0000256" key="4">
    <source>
        <dbReference type="ARBA" id="ARBA00022553"/>
    </source>
</evidence>
<evidence type="ECO:0000256" key="9">
    <source>
        <dbReference type="ARBA" id="ARBA00059024"/>
    </source>
</evidence>
<dbReference type="GO" id="GO:0005856">
    <property type="term" value="C:cytoskeleton"/>
    <property type="evidence" value="ECO:0007669"/>
    <property type="project" value="UniProtKB-SubCell"/>
</dbReference>
<dbReference type="AlphaFoldDB" id="A0A6G0YUR9"/>
<feature type="compositionally biased region" description="Basic and acidic residues" evidence="14">
    <location>
        <begin position="497"/>
        <end position="506"/>
    </location>
</feature>
<feature type="region of interest" description="Disordered" evidence="14">
    <location>
        <begin position="366"/>
        <end position="393"/>
    </location>
</feature>
<organism evidence="16 17">
    <name type="scientific">Aphis craccivora</name>
    <name type="common">Cowpea aphid</name>
    <dbReference type="NCBI Taxonomy" id="307492"/>
    <lineage>
        <taxon>Eukaryota</taxon>
        <taxon>Metazoa</taxon>
        <taxon>Ecdysozoa</taxon>
        <taxon>Arthropoda</taxon>
        <taxon>Hexapoda</taxon>
        <taxon>Insecta</taxon>
        <taxon>Pterygota</taxon>
        <taxon>Neoptera</taxon>
        <taxon>Paraneoptera</taxon>
        <taxon>Hemiptera</taxon>
        <taxon>Sternorrhyncha</taxon>
        <taxon>Aphidomorpha</taxon>
        <taxon>Aphidoidea</taxon>
        <taxon>Aphididae</taxon>
        <taxon>Aphidini</taxon>
        <taxon>Aphis</taxon>
        <taxon>Aphis</taxon>
    </lineage>
</organism>
<feature type="repeat" description="ANK" evidence="13">
    <location>
        <begin position="227"/>
        <end position="259"/>
    </location>
</feature>
<evidence type="ECO:0000256" key="10">
    <source>
        <dbReference type="ARBA" id="ARBA00065548"/>
    </source>
</evidence>
<feature type="region of interest" description="Disordered" evidence="14">
    <location>
        <begin position="1009"/>
        <end position="1032"/>
    </location>
</feature>
<dbReference type="InterPro" id="IPR036770">
    <property type="entry name" value="Ankyrin_rpt-contain_sf"/>
</dbReference>
<feature type="compositionally biased region" description="Polar residues" evidence="14">
    <location>
        <begin position="627"/>
        <end position="645"/>
    </location>
</feature>
<keyword evidence="6 13" id="KW-0040">ANK repeat</keyword>
<feature type="region of interest" description="Disordered" evidence="14">
    <location>
        <begin position="282"/>
        <end position="328"/>
    </location>
</feature>
<keyword evidence="5" id="KW-0677">Repeat</keyword>
<feature type="repeat" description="ANK" evidence="13">
    <location>
        <begin position="101"/>
        <end position="133"/>
    </location>
</feature>
<feature type="compositionally biased region" description="Basic and acidic residues" evidence="14">
    <location>
        <begin position="1"/>
        <end position="25"/>
    </location>
</feature>